<name>A0A0G3I8M4_LIBAF</name>
<proteinExistence type="predicted"/>
<gene>
    <name evidence="2" type="ORF">G293_02325</name>
</gene>
<dbReference type="KEGG" id="lau:G293_02325"/>
<keyword evidence="3" id="KW-1185">Reference proteome</keyword>
<dbReference type="Proteomes" id="UP000035503">
    <property type="component" value="Chromosome"/>
</dbReference>
<feature type="coiled-coil region" evidence="1">
    <location>
        <begin position="43"/>
        <end position="97"/>
    </location>
</feature>
<organism evidence="2 3">
    <name type="scientific">Candidatus Liberibacter africanus PTSAPSY</name>
    <dbReference type="NCBI Taxonomy" id="1277257"/>
    <lineage>
        <taxon>Bacteria</taxon>
        <taxon>Pseudomonadati</taxon>
        <taxon>Pseudomonadota</taxon>
        <taxon>Alphaproteobacteria</taxon>
        <taxon>Hyphomicrobiales</taxon>
        <taxon>Rhizobiaceae</taxon>
        <taxon>Liberibacter</taxon>
    </lineage>
</organism>
<dbReference type="PROSITE" id="PS51257">
    <property type="entry name" value="PROKAR_LIPOPROTEIN"/>
    <property type="match status" value="1"/>
</dbReference>
<accession>A0A0G3I8M4</accession>
<dbReference type="AlphaFoldDB" id="A0A0G3I8M4"/>
<protein>
    <recommendedName>
        <fullName evidence="4">Lipoprotein</fullName>
    </recommendedName>
</protein>
<evidence type="ECO:0000256" key="1">
    <source>
        <dbReference type="SAM" id="Coils"/>
    </source>
</evidence>
<dbReference type="EMBL" id="CP004021">
    <property type="protein sequence ID" value="AKK20097.1"/>
    <property type="molecule type" value="Genomic_DNA"/>
</dbReference>
<sequence>MNSKNIKLVVLGTALTSSVFLGSCDLLGDKPDTNVDLTAINNKKAEDARLTKIEAERKAKEAEDARLTKIEAERKAKEAEDARLAEIEAERTAKEAEDIRLATERERKREAEIKISLERGSGEMYGASEWAMYRKMTAKEREGRE</sequence>
<evidence type="ECO:0008006" key="4">
    <source>
        <dbReference type="Google" id="ProtNLM"/>
    </source>
</evidence>
<dbReference type="PATRIC" id="fig|1277257.4.peg.503"/>
<keyword evidence="1" id="KW-0175">Coiled coil</keyword>
<evidence type="ECO:0000313" key="3">
    <source>
        <dbReference type="Proteomes" id="UP000035503"/>
    </source>
</evidence>
<reference evidence="2 3" key="1">
    <citation type="journal article" date="2015" name="Genome Announc.">
        <title>Complete Genome Sequence of 'Candidatus Liberibacter africanus,' a Bacterium Associated with Citrus Huanglongbing.</title>
        <authorList>
            <person name="Lin H."/>
            <person name="Pietersen G."/>
            <person name="Han C."/>
            <person name="Read D.A."/>
            <person name="Lou B."/>
            <person name="Gupta G."/>
            <person name="Civerolo E.L."/>
        </authorList>
    </citation>
    <scope>NUCLEOTIDE SEQUENCE [LARGE SCALE GENOMIC DNA]</scope>
    <source>
        <strain evidence="2 3">PTSAPSY</strain>
    </source>
</reference>
<evidence type="ECO:0000313" key="2">
    <source>
        <dbReference type="EMBL" id="AKK20097.1"/>
    </source>
</evidence>